<feature type="signal peptide" evidence="6">
    <location>
        <begin position="1"/>
        <end position="24"/>
    </location>
</feature>
<proteinExistence type="inferred from homology"/>
<keyword evidence="3 4" id="KW-0326">Glycosidase</keyword>
<dbReference type="InterPro" id="IPR018087">
    <property type="entry name" value="Glyco_hydro_5_CS"/>
</dbReference>
<evidence type="ECO:0000256" key="3">
    <source>
        <dbReference type="ARBA" id="ARBA00023295"/>
    </source>
</evidence>
<evidence type="ECO:0000256" key="2">
    <source>
        <dbReference type="ARBA" id="ARBA00022801"/>
    </source>
</evidence>
<gene>
    <name evidence="9" type="ORF">EBN03_09720</name>
</gene>
<dbReference type="Pfam" id="PF00150">
    <property type="entry name" value="Cellulase"/>
    <property type="match status" value="1"/>
</dbReference>
<evidence type="ECO:0000313" key="10">
    <source>
        <dbReference type="Proteomes" id="UP000279275"/>
    </source>
</evidence>
<protein>
    <submittedName>
        <fullName evidence="9">Glycoside hydrolase family 5 protein</fullName>
    </submittedName>
</protein>
<dbReference type="Pfam" id="PF18564">
    <property type="entry name" value="Glyco_hydro_5_C"/>
    <property type="match status" value="1"/>
</dbReference>
<keyword evidence="2 4" id="KW-0378">Hydrolase</keyword>
<dbReference type="GO" id="GO:0004553">
    <property type="term" value="F:hydrolase activity, hydrolyzing O-glycosyl compounds"/>
    <property type="evidence" value="ECO:0007669"/>
    <property type="project" value="InterPro"/>
</dbReference>
<dbReference type="SUPFAM" id="SSF51445">
    <property type="entry name" value="(Trans)glycosidases"/>
    <property type="match status" value="1"/>
</dbReference>
<dbReference type="InterPro" id="IPR041036">
    <property type="entry name" value="GH5_C"/>
</dbReference>
<dbReference type="PROSITE" id="PS00659">
    <property type="entry name" value="GLYCOSYL_HYDROL_F5"/>
    <property type="match status" value="1"/>
</dbReference>
<dbReference type="OrthoDB" id="4771662at2"/>
<evidence type="ECO:0000256" key="1">
    <source>
        <dbReference type="ARBA" id="ARBA00005641"/>
    </source>
</evidence>
<feature type="domain" description="Glycoside hydrolase family 5 C-terminal" evidence="8">
    <location>
        <begin position="409"/>
        <end position="487"/>
    </location>
</feature>
<organism evidence="9 10">
    <name type="scientific">Nocardia stercoris</name>
    <dbReference type="NCBI Taxonomy" id="2483361"/>
    <lineage>
        <taxon>Bacteria</taxon>
        <taxon>Bacillati</taxon>
        <taxon>Actinomycetota</taxon>
        <taxon>Actinomycetes</taxon>
        <taxon>Mycobacteriales</taxon>
        <taxon>Nocardiaceae</taxon>
        <taxon>Nocardia</taxon>
    </lineage>
</organism>
<reference evidence="9 10" key="1">
    <citation type="submission" date="2018-10" db="EMBL/GenBank/DDBJ databases">
        <title>Isolation from cow dung.</title>
        <authorList>
            <person name="Ling L."/>
        </authorList>
    </citation>
    <scope>NUCLEOTIDE SEQUENCE [LARGE SCALE GENOMIC DNA]</scope>
    <source>
        <strain evidence="9 10">NEAU-LL90</strain>
    </source>
</reference>
<evidence type="ECO:0000256" key="6">
    <source>
        <dbReference type="SAM" id="SignalP"/>
    </source>
</evidence>
<dbReference type="InterPro" id="IPR017853">
    <property type="entry name" value="GH"/>
</dbReference>
<dbReference type="InterPro" id="IPR013780">
    <property type="entry name" value="Glyco_hydro_b"/>
</dbReference>
<dbReference type="RefSeq" id="WP_122187616.1">
    <property type="nucleotide sequence ID" value="NZ_RFFH01000003.1"/>
</dbReference>
<evidence type="ECO:0000313" key="9">
    <source>
        <dbReference type="EMBL" id="RMI33419.1"/>
    </source>
</evidence>
<dbReference type="InterPro" id="IPR052066">
    <property type="entry name" value="Glycosphingolipid_Hydrolases"/>
</dbReference>
<feature type="chain" id="PRO_5018284570" evidence="6">
    <location>
        <begin position="25"/>
        <end position="491"/>
    </location>
</feature>
<dbReference type="Gene3D" id="3.20.20.80">
    <property type="entry name" value="Glycosidases"/>
    <property type="match status" value="1"/>
</dbReference>
<evidence type="ECO:0000256" key="4">
    <source>
        <dbReference type="RuleBase" id="RU361153"/>
    </source>
</evidence>
<evidence type="ECO:0000259" key="7">
    <source>
        <dbReference type="Pfam" id="PF00150"/>
    </source>
</evidence>
<dbReference type="PANTHER" id="PTHR31308">
    <property type="match status" value="1"/>
</dbReference>
<dbReference type="GO" id="GO:1901136">
    <property type="term" value="P:carbohydrate derivative catabolic process"/>
    <property type="evidence" value="ECO:0007669"/>
    <property type="project" value="UniProtKB-ARBA"/>
</dbReference>
<dbReference type="Proteomes" id="UP000279275">
    <property type="component" value="Unassembled WGS sequence"/>
</dbReference>
<keyword evidence="6" id="KW-0732">Signal</keyword>
<dbReference type="PANTHER" id="PTHR31308:SF3">
    <property type="entry name" value="ENDOGLYCOCERAMIDASE"/>
    <property type="match status" value="1"/>
</dbReference>
<dbReference type="GO" id="GO:0016042">
    <property type="term" value="P:lipid catabolic process"/>
    <property type="evidence" value="ECO:0007669"/>
    <property type="project" value="UniProtKB-ARBA"/>
</dbReference>
<accession>A0A3M2L6Z5</accession>
<name>A0A3M2L6Z5_9NOCA</name>
<dbReference type="EMBL" id="RFFH01000003">
    <property type="protein sequence ID" value="RMI33419.1"/>
    <property type="molecule type" value="Genomic_DNA"/>
</dbReference>
<comment type="caution">
    <text evidence="9">The sequence shown here is derived from an EMBL/GenBank/DDBJ whole genome shotgun (WGS) entry which is preliminary data.</text>
</comment>
<dbReference type="InterPro" id="IPR001547">
    <property type="entry name" value="Glyco_hydro_5"/>
</dbReference>
<comment type="similarity">
    <text evidence="1 4">Belongs to the glycosyl hydrolase 5 (cellulase A) family.</text>
</comment>
<feature type="compositionally biased region" description="Low complexity" evidence="5">
    <location>
        <begin position="32"/>
        <end position="45"/>
    </location>
</feature>
<sequence length="491" mass="52302">MTRLAFLSLITSVALVCGAGGATAQSGLPDTGSGSSNGSSASTPSYPKDDAGRSLILRGFNTASSAKSTPDGMPVFTEADLDREHAAMGTGFVRFLISWRSVEPTPGQYDQQYLDRVEQRVGWYAARGYKVMLDMHQDVYSGAITTAGVSTSNIGGIGNGAPAWATYTDGLPVPPQGQWELYYLDPGVIRAFDNFWNNTGNHPELVEHYANAWRAVAQRFAHNDAVVAYDLMNEPFGGSKQGRAFEAGPLAAMYQRTTAAIRQADHKTWVCVEPQSVGVNQGAPSALTKIDDPRPGGPRIAYCPHLYPITMDLGAGYTGIARVITDASVETWRAGVQYTAGVLGGVPIIIGEFGLDTTLPGARDYIDHVYDTARKIGAGVSYWSSDPGTWGPYLSNGTPTVLVDAVNKPYPRAVAGTPVDWSSTTSQLQLTYRPDRTVGAPTEIYLPRTGFPGDVHVTGAQVVNWDRASRLLTVQSPAGSGTVTLTVTPAA</sequence>
<dbReference type="AlphaFoldDB" id="A0A3M2L6Z5"/>
<dbReference type="GO" id="GO:0000272">
    <property type="term" value="P:polysaccharide catabolic process"/>
    <property type="evidence" value="ECO:0007669"/>
    <property type="project" value="InterPro"/>
</dbReference>
<keyword evidence="10" id="KW-1185">Reference proteome</keyword>
<dbReference type="Gene3D" id="2.60.40.1180">
    <property type="entry name" value="Golgi alpha-mannosidase II"/>
    <property type="match status" value="1"/>
</dbReference>
<feature type="domain" description="Glycoside hydrolase family 5" evidence="7">
    <location>
        <begin position="58"/>
        <end position="386"/>
    </location>
</feature>
<feature type="region of interest" description="Disordered" evidence="5">
    <location>
        <begin position="25"/>
        <end position="48"/>
    </location>
</feature>
<evidence type="ECO:0000256" key="5">
    <source>
        <dbReference type="SAM" id="MobiDB-lite"/>
    </source>
</evidence>
<evidence type="ECO:0000259" key="8">
    <source>
        <dbReference type="Pfam" id="PF18564"/>
    </source>
</evidence>